<dbReference type="PROSITE" id="PS00113">
    <property type="entry name" value="ADENYLATE_KINASE"/>
    <property type="match status" value="1"/>
</dbReference>
<evidence type="ECO:0000313" key="10">
    <source>
        <dbReference type="EMBL" id="PQP79827.1"/>
    </source>
</evidence>
<dbReference type="GO" id="GO:0005737">
    <property type="term" value="C:cytoplasm"/>
    <property type="evidence" value="ECO:0007669"/>
    <property type="project" value="UniProtKB-SubCell"/>
</dbReference>
<keyword evidence="5 6" id="KW-0067">ATP-binding</keyword>
<dbReference type="AlphaFoldDB" id="A0A2S8NUZ3"/>
<feature type="binding site" evidence="6">
    <location>
        <position position="130"/>
    </location>
    <ligand>
        <name>Zn(2+)</name>
        <dbReference type="ChEBI" id="CHEBI:29105"/>
        <note>structural</note>
    </ligand>
</feature>
<dbReference type="InterPro" id="IPR007862">
    <property type="entry name" value="Adenylate_kinase_lid-dom"/>
</dbReference>
<evidence type="ECO:0000256" key="7">
    <source>
        <dbReference type="RuleBase" id="RU003330"/>
    </source>
</evidence>
<proteinExistence type="inferred from homology"/>
<dbReference type="Proteomes" id="UP000238672">
    <property type="component" value="Unassembled WGS sequence"/>
</dbReference>
<feature type="binding site" evidence="6">
    <location>
        <position position="150"/>
    </location>
    <ligand>
        <name>Zn(2+)</name>
        <dbReference type="ChEBI" id="CHEBI:29105"/>
        <note>structural</note>
    </ligand>
</feature>
<dbReference type="Pfam" id="PF05191">
    <property type="entry name" value="ADK_lid"/>
    <property type="match status" value="1"/>
</dbReference>
<evidence type="ECO:0000256" key="2">
    <source>
        <dbReference type="ARBA" id="ARBA00022727"/>
    </source>
</evidence>
<evidence type="ECO:0000256" key="6">
    <source>
        <dbReference type="HAMAP-Rule" id="MF_00235"/>
    </source>
</evidence>
<evidence type="ECO:0000256" key="4">
    <source>
        <dbReference type="ARBA" id="ARBA00022777"/>
    </source>
</evidence>
<comment type="subunit">
    <text evidence="6 8">Monomer.</text>
</comment>
<evidence type="ECO:0000259" key="9">
    <source>
        <dbReference type="Pfam" id="PF05191"/>
    </source>
</evidence>
<comment type="caution">
    <text evidence="6">Lacks conserved residue(s) required for the propagation of feature annotation.</text>
</comment>
<keyword evidence="2 6" id="KW-0545">Nucleotide biosynthesis</keyword>
<comment type="similarity">
    <text evidence="6 7">Belongs to the adenylate kinase family.</text>
</comment>
<keyword evidence="3 6" id="KW-0547">Nucleotide-binding</keyword>
<dbReference type="PANTHER" id="PTHR23359">
    <property type="entry name" value="NUCLEOTIDE KINASE"/>
    <property type="match status" value="1"/>
</dbReference>
<dbReference type="InterPro" id="IPR000850">
    <property type="entry name" value="Adenylat/UMP-CMP_kin"/>
</dbReference>
<comment type="domain">
    <text evidence="6">Consists of three domains, a large central CORE domain and two small peripheral domains, NMPbind and LID, which undergo movements during catalysis. The LID domain closes over the site of phosphoryl transfer upon ATP binding. Assembling and dissambling the active center during each catalytic cycle provides an effective means to prevent ATP hydrolysis. Some bacteria have evolved a zinc-coordinating structure that stabilizes the LID domain.</text>
</comment>
<feature type="binding site" evidence="6">
    <location>
        <position position="197"/>
    </location>
    <ligand>
        <name>ATP</name>
        <dbReference type="ChEBI" id="CHEBI:30616"/>
    </ligand>
</feature>
<keyword evidence="4 6" id="KW-0418">Kinase</keyword>
<keyword evidence="6" id="KW-0479">Metal-binding</keyword>
<feature type="binding site" evidence="6">
    <location>
        <position position="133"/>
    </location>
    <ligand>
        <name>Zn(2+)</name>
        <dbReference type="ChEBI" id="CHEBI:29105"/>
        <note>structural</note>
    </ligand>
</feature>
<feature type="binding site" evidence="6">
    <location>
        <begin position="10"/>
        <end position="15"/>
    </location>
    <ligand>
        <name>ATP</name>
        <dbReference type="ChEBI" id="CHEBI:30616"/>
    </ligand>
</feature>
<dbReference type="EC" id="2.7.4.3" evidence="6 8"/>
<dbReference type="GO" id="GO:0008270">
    <property type="term" value="F:zinc ion binding"/>
    <property type="evidence" value="ECO:0007669"/>
    <property type="project" value="UniProtKB-UniRule"/>
</dbReference>
<dbReference type="UniPathway" id="UPA00588">
    <property type="reaction ID" value="UER00649"/>
</dbReference>
<dbReference type="GO" id="GO:0044209">
    <property type="term" value="P:AMP salvage"/>
    <property type="evidence" value="ECO:0007669"/>
    <property type="project" value="UniProtKB-UniRule"/>
</dbReference>
<evidence type="ECO:0000256" key="1">
    <source>
        <dbReference type="ARBA" id="ARBA00022679"/>
    </source>
</evidence>
<feature type="binding site" evidence="6">
    <location>
        <begin position="136"/>
        <end position="137"/>
    </location>
    <ligand>
        <name>ATP</name>
        <dbReference type="ChEBI" id="CHEBI:30616"/>
    </ligand>
</feature>
<dbReference type="HAMAP" id="MF_00235">
    <property type="entry name" value="Adenylate_kinase_Adk"/>
    <property type="match status" value="1"/>
</dbReference>
<sequence length="213" mass="24632">MNIILIGPPATGKGTQSAILSKYFKIPHISIGDIFRKHLKEKTTLGKKINFYIEKGLLVPDEITNDMMIQSLLDKSNQNGFILDGFPRNLQQAVFLSKMFEQHDIILTKVIYFNSNEKLLKNRIIGRIICPKCGEIYHQENKLPQKNGFCDNDNIALIKRKDDSIETFNKRLSVYKQETLPLIEYYKNKILEIQVNDFNTSINDITKIILKQL</sequence>
<feature type="binding site" evidence="6">
    <location>
        <position position="160"/>
    </location>
    <ligand>
        <name>AMP</name>
        <dbReference type="ChEBI" id="CHEBI:456215"/>
    </ligand>
</feature>
<comment type="pathway">
    <text evidence="6">Purine metabolism; AMP biosynthesis via salvage pathway; AMP from ADP: step 1/1.</text>
</comment>
<comment type="catalytic activity">
    <reaction evidence="6 8">
        <text>AMP + ATP = 2 ADP</text>
        <dbReference type="Rhea" id="RHEA:12973"/>
        <dbReference type="ChEBI" id="CHEBI:30616"/>
        <dbReference type="ChEBI" id="CHEBI:456215"/>
        <dbReference type="ChEBI" id="CHEBI:456216"/>
        <dbReference type="EC" id="2.7.4.3"/>
    </reaction>
</comment>
<comment type="caution">
    <text evidence="10">The sequence shown here is derived from an EMBL/GenBank/DDBJ whole genome shotgun (WGS) entry which is preliminary data.</text>
</comment>
<dbReference type="GO" id="GO:0005524">
    <property type="term" value="F:ATP binding"/>
    <property type="evidence" value="ECO:0007669"/>
    <property type="project" value="UniProtKB-UniRule"/>
</dbReference>
<keyword evidence="6" id="KW-0862">Zinc</keyword>
<feature type="binding site" evidence="6">
    <location>
        <position position="171"/>
    </location>
    <ligand>
        <name>AMP</name>
        <dbReference type="ChEBI" id="CHEBI:456215"/>
    </ligand>
</feature>
<organism evidence="10 11">
    <name type="scientific">Candidatus Phytoplasma phoenicium</name>
    <dbReference type="NCBI Taxonomy" id="198422"/>
    <lineage>
        <taxon>Bacteria</taxon>
        <taxon>Bacillati</taxon>
        <taxon>Mycoplasmatota</taxon>
        <taxon>Mollicutes</taxon>
        <taxon>Acholeplasmatales</taxon>
        <taxon>Acholeplasmataceae</taxon>
        <taxon>Candidatus Phytoplasma</taxon>
        <taxon>16SrIX (Pigeon pea witches'-broom group)</taxon>
    </lineage>
</organism>
<keyword evidence="11" id="KW-1185">Reference proteome</keyword>
<reference evidence="10 11" key="1">
    <citation type="submission" date="2018-02" db="EMBL/GenBank/DDBJ databases">
        <title>Metagenomics reveals mixed infection of spiroplasma and phytoplasma in chicory.</title>
        <authorList>
            <person name="Polano C."/>
            <person name="Moruzzi S."/>
            <person name="Ermacora P."/>
            <person name="Ferrini F."/>
            <person name="Martini M."/>
            <person name="Firrao G."/>
        </authorList>
    </citation>
    <scope>NUCLEOTIDE SEQUENCE [LARGE SCALE GENOMIC DNA]</scope>
    <source>
        <strain evidence="10 11">ChiP</strain>
    </source>
</reference>
<feature type="binding site" evidence="6">
    <location>
        <position position="153"/>
    </location>
    <ligand>
        <name>Zn(2+)</name>
        <dbReference type="ChEBI" id="CHEBI:29105"/>
        <note>structural</note>
    </ligand>
</feature>
<evidence type="ECO:0000256" key="5">
    <source>
        <dbReference type="ARBA" id="ARBA00022840"/>
    </source>
</evidence>
<dbReference type="Pfam" id="PF00406">
    <property type="entry name" value="ADK"/>
    <property type="match status" value="1"/>
</dbReference>
<dbReference type="SUPFAM" id="SSF52540">
    <property type="entry name" value="P-loop containing nucleoside triphosphate hydrolases"/>
    <property type="match status" value="1"/>
</dbReference>
<dbReference type="CDD" id="cd01428">
    <property type="entry name" value="ADK"/>
    <property type="match status" value="1"/>
</dbReference>
<keyword evidence="1 6" id="KW-0808">Transferase</keyword>
<dbReference type="InterPro" id="IPR033690">
    <property type="entry name" value="Adenylat_kinase_CS"/>
</dbReference>
<dbReference type="InterPro" id="IPR006259">
    <property type="entry name" value="Adenyl_kin_sub"/>
</dbReference>
<feature type="binding site" evidence="6">
    <location>
        <begin position="57"/>
        <end position="59"/>
    </location>
    <ligand>
        <name>AMP</name>
        <dbReference type="ChEBI" id="CHEBI:456215"/>
    </ligand>
</feature>
<dbReference type="FunFam" id="3.40.50.300:FF:000106">
    <property type="entry name" value="Adenylate kinase mitochondrial"/>
    <property type="match status" value="1"/>
</dbReference>
<gene>
    <name evidence="6" type="primary">adk</name>
    <name evidence="10" type="ORF">C6B37_00885</name>
</gene>
<protein>
    <recommendedName>
        <fullName evidence="6 8">Adenylate kinase</fullName>
        <shortName evidence="6">AK</shortName>
        <ecNumber evidence="6 8">2.7.4.3</ecNumber>
    </recommendedName>
    <alternativeName>
        <fullName evidence="6">ATP-AMP transphosphorylase</fullName>
    </alternativeName>
    <alternativeName>
        <fullName evidence="6">ATP:AMP phosphotransferase</fullName>
    </alternativeName>
    <alternativeName>
        <fullName evidence="6">Adenylate monophosphate kinase</fullName>
    </alternativeName>
</protein>
<evidence type="ECO:0000256" key="8">
    <source>
        <dbReference type="RuleBase" id="RU003331"/>
    </source>
</evidence>
<dbReference type="InterPro" id="IPR027417">
    <property type="entry name" value="P-loop_NTPase"/>
</dbReference>
<evidence type="ECO:0000313" key="11">
    <source>
        <dbReference type="Proteomes" id="UP000238672"/>
    </source>
</evidence>
<feature type="binding site" evidence="6">
    <location>
        <position position="36"/>
    </location>
    <ligand>
        <name>AMP</name>
        <dbReference type="ChEBI" id="CHEBI:456215"/>
    </ligand>
</feature>
<accession>A0A2S8NUZ3</accession>
<name>A0A2S8NUZ3_9MOLU</name>
<dbReference type="NCBIfam" id="TIGR01351">
    <property type="entry name" value="adk"/>
    <property type="match status" value="1"/>
</dbReference>
<evidence type="ECO:0000256" key="3">
    <source>
        <dbReference type="ARBA" id="ARBA00022741"/>
    </source>
</evidence>
<dbReference type="GO" id="GO:0004017">
    <property type="term" value="F:AMP kinase activity"/>
    <property type="evidence" value="ECO:0007669"/>
    <property type="project" value="UniProtKB-UniRule"/>
</dbReference>
<dbReference type="Gene3D" id="3.40.50.300">
    <property type="entry name" value="P-loop containing nucleotide triphosphate hydrolases"/>
    <property type="match status" value="1"/>
</dbReference>
<keyword evidence="6" id="KW-0963">Cytoplasm</keyword>
<dbReference type="EMBL" id="PUUG01000015">
    <property type="protein sequence ID" value="PQP79827.1"/>
    <property type="molecule type" value="Genomic_DNA"/>
</dbReference>
<feature type="domain" description="Adenylate kinase active site lid" evidence="9">
    <location>
        <begin position="127"/>
        <end position="162"/>
    </location>
</feature>
<comment type="subcellular location">
    <subcellularLocation>
        <location evidence="6 8">Cytoplasm</location>
    </subcellularLocation>
</comment>
<feature type="binding site" evidence="6">
    <location>
        <position position="127"/>
    </location>
    <ligand>
        <name>ATP</name>
        <dbReference type="ChEBI" id="CHEBI:30616"/>
    </ligand>
</feature>
<feature type="region of interest" description="LID" evidence="6">
    <location>
        <begin position="126"/>
        <end position="163"/>
    </location>
</feature>
<dbReference type="PRINTS" id="PR00094">
    <property type="entry name" value="ADENYLTKNASE"/>
</dbReference>
<feature type="region of interest" description="NMP" evidence="6">
    <location>
        <begin position="30"/>
        <end position="59"/>
    </location>
</feature>
<comment type="function">
    <text evidence="6">Catalyzes the reversible transfer of the terminal phosphate group between ATP and AMP. Plays an important role in cellular energy homeostasis and in adenine nucleotide metabolism.</text>
</comment>
<feature type="binding site" evidence="6">
    <location>
        <begin position="85"/>
        <end position="88"/>
    </location>
    <ligand>
        <name>AMP</name>
        <dbReference type="ChEBI" id="CHEBI:456215"/>
    </ligand>
</feature>
<feature type="binding site" evidence="6">
    <location>
        <position position="92"/>
    </location>
    <ligand>
        <name>AMP</name>
        <dbReference type="ChEBI" id="CHEBI:456215"/>
    </ligand>
</feature>